<feature type="non-terminal residue" evidence="1">
    <location>
        <position position="462"/>
    </location>
</feature>
<dbReference type="AlphaFoldDB" id="A0A8H6M950"/>
<evidence type="ECO:0000313" key="1">
    <source>
        <dbReference type="EMBL" id="KAF6755717.1"/>
    </source>
</evidence>
<dbReference type="EMBL" id="JACGCI010000029">
    <property type="protein sequence ID" value="KAF6755717.1"/>
    <property type="molecule type" value="Genomic_DNA"/>
</dbReference>
<comment type="caution">
    <text evidence="1">The sequence shown here is derived from an EMBL/GenBank/DDBJ whole genome shotgun (WGS) entry which is preliminary data.</text>
</comment>
<keyword evidence="2" id="KW-1185">Reference proteome</keyword>
<dbReference type="Proteomes" id="UP000521943">
    <property type="component" value="Unassembled WGS sequence"/>
</dbReference>
<dbReference type="Gene3D" id="3.80.10.10">
    <property type="entry name" value="Ribonuclease Inhibitor"/>
    <property type="match status" value="1"/>
</dbReference>
<name>A0A8H6M950_9AGAR</name>
<dbReference type="OrthoDB" id="3139566at2759"/>
<sequence>NNDLDDVDLINNTKALALKAQTTESRSLDLPLELLVEIFSHTVSGENAVTPYLLGKICREWRALVFDSCSLWQVLELKLEPNRDTQLSLLEEWVSRAGILPLTVIICYQACAGPSEGSKRPRAGLLKPILSLPSTRVSSLSLANLPWGFFFALSGANPVGSWPTLSHLHLSSSDTDQDADGAAVDIFGELPALRSVSIEDLYVLQIILPWSQLLHLRLEGILPYELSGALERATNLLTLSVFSIYPSAAEPLPCTHRTLQYLTFSNDNNNQSTLFNSLRLPGLTNLALQLGHQKYLMSNGKERPLKFEIYPFLSDSGCQLTDLSIDNAALTEPQIIGCLSILPSLRTLRLSNNKWYDEEEGDFLPMGPDLLRFMTSSSSAQQPILPGLEQLTFVGSRVAFSPDVSMGGRGALLERSTISLQTVVFNFTGLAWAHSSDEQELIVEEWKGRGFSVEIERASLHK</sequence>
<dbReference type="InterPro" id="IPR032675">
    <property type="entry name" value="LRR_dom_sf"/>
</dbReference>
<organism evidence="1 2">
    <name type="scientific">Ephemerocybe angulata</name>
    <dbReference type="NCBI Taxonomy" id="980116"/>
    <lineage>
        <taxon>Eukaryota</taxon>
        <taxon>Fungi</taxon>
        <taxon>Dikarya</taxon>
        <taxon>Basidiomycota</taxon>
        <taxon>Agaricomycotina</taxon>
        <taxon>Agaricomycetes</taxon>
        <taxon>Agaricomycetidae</taxon>
        <taxon>Agaricales</taxon>
        <taxon>Agaricineae</taxon>
        <taxon>Psathyrellaceae</taxon>
        <taxon>Ephemerocybe</taxon>
    </lineage>
</organism>
<proteinExistence type="predicted"/>
<protein>
    <recommendedName>
        <fullName evidence="3">F-box domain-containing protein</fullName>
    </recommendedName>
</protein>
<evidence type="ECO:0008006" key="3">
    <source>
        <dbReference type="Google" id="ProtNLM"/>
    </source>
</evidence>
<evidence type="ECO:0000313" key="2">
    <source>
        <dbReference type="Proteomes" id="UP000521943"/>
    </source>
</evidence>
<dbReference type="SUPFAM" id="SSF81383">
    <property type="entry name" value="F-box domain"/>
    <property type="match status" value="1"/>
</dbReference>
<dbReference type="InterPro" id="IPR036047">
    <property type="entry name" value="F-box-like_dom_sf"/>
</dbReference>
<accession>A0A8H6M950</accession>
<dbReference type="SUPFAM" id="SSF52047">
    <property type="entry name" value="RNI-like"/>
    <property type="match status" value="1"/>
</dbReference>
<reference evidence="1 2" key="1">
    <citation type="submission" date="2020-07" db="EMBL/GenBank/DDBJ databases">
        <title>Comparative genomics of pyrophilous fungi reveals a link between fire events and developmental genes.</title>
        <authorList>
            <consortium name="DOE Joint Genome Institute"/>
            <person name="Steindorff A.S."/>
            <person name="Carver A."/>
            <person name="Calhoun S."/>
            <person name="Stillman K."/>
            <person name="Liu H."/>
            <person name="Lipzen A."/>
            <person name="Pangilinan J."/>
            <person name="Labutti K."/>
            <person name="Bruns T.D."/>
            <person name="Grigoriev I.V."/>
        </authorList>
    </citation>
    <scope>NUCLEOTIDE SEQUENCE [LARGE SCALE GENOMIC DNA]</scope>
    <source>
        <strain evidence="1 2">CBS 144469</strain>
    </source>
</reference>
<gene>
    <name evidence="1" type="ORF">DFP72DRAFT_896305</name>
</gene>